<organism evidence="1 2">
    <name type="scientific">Desulforamulus profundi</name>
    <dbReference type="NCBI Taxonomy" id="1383067"/>
    <lineage>
        <taxon>Bacteria</taxon>
        <taxon>Bacillati</taxon>
        <taxon>Bacillota</taxon>
        <taxon>Clostridia</taxon>
        <taxon>Eubacteriales</taxon>
        <taxon>Peptococcaceae</taxon>
        <taxon>Desulforamulus</taxon>
    </lineage>
</organism>
<dbReference type="EMBL" id="AWQQ01000073">
    <property type="protein sequence ID" value="PHJ37820.1"/>
    <property type="molecule type" value="Genomic_DNA"/>
</dbReference>
<name>A0A2C6LHJ3_9FIRM</name>
<dbReference type="AlphaFoldDB" id="A0A2C6LHJ3"/>
<proteinExistence type="predicted"/>
<gene>
    <name evidence="1" type="ORF">P378_13650</name>
</gene>
<evidence type="ECO:0000313" key="2">
    <source>
        <dbReference type="Proteomes" id="UP000222564"/>
    </source>
</evidence>
<accession>A0A2C6LHJ3</accession>
<evidence type="ECO:0000313" key="1">
    <source>
        <dbReference type="EMBL" id="PHJ37820.1"/>
    </source>
</evidence>
<keyword evidence="2" id="KW-1185">Reference proteome</keyword>
<reference evidence="1 2" key="1">
    <citation type="submission" date="2013-09" db="EMBL/GenBank/DDBJ databases">
        <title>Biodegradation of hydrocarbons in the deep terrestrial subsurface : characterization of a microbial consortium composed of two Desulfotomaculum species originating from a deep geological formation.</title>
        <authorList>
            <person name="Aullo T."/>
            <person name="Berlendis S."/>
            <person name="Lascourreges J.-F."/>
            <person name="Dessort D."/>
            <person name="Saint-Laurent S."/>
            <person name="Schraauwers B."/>
            <person name="Mas J."/>
            <person name="Magot M."/>
            <person name="Ranchou-Peyruse A."/>
        </authorList>
    </citation>
    <scope>NUCLEOTIDE SEQUENCE [LARGE SCALE GENOMIC DNA]</scope>
    <source>
        <strain evidence="1 2">Bs107</strain>
    </source>
</reference>
<dbReference type="Proteomes" id="UP000222564">
    <property type="component" value="Unassembled WGS sequence"/>
</dbReference>
<dbReference type="OrthoDB" id="1725439at2"/>
<protein>
    <submittedName>
        <fullName evidence="1">Uncharacterized protein</fullName>
    </submittedName>
</protein>
<sequence>MNPIRSELHRLVDALPDHKVRTVKQIIEIIIRENPWEELLASPPEVDEHLTEEEKLAINEAEQDIAAGLTKPWEQVKKELGL</sequence>
<dbReference type="RefSeq" id="WP_099083443.1">
    <property type="nucleotide sequence ID" value="NZ_AWQQ01000073.1"/>
</dbReference>
<comment type="caution">
    <text evidence="1">The sequence shown here is derived from an EMBL/GenBank/DDBJ whole genome shotgun (WGS) entry which is preliminary data.</text>
</comment>